<dbReference type="EMBL" id="CAJOBD010001940">
    <property type="protein sequence ID" value="CAF3842770.1"/>
    <property type="molecule type" value="Genomic_DNA"/>
</dbReference>
<organism evidence="2 4">
    <name type="scientific">Rotaria sordida</name>
    <dbReference type="NCBI Taxonomy" id="392033"/>
    <lineage>
        <taxon>Eukaryota</taxon>
        <taxon>Metazoa</taxon>
        <taxon>Spiralia</taxon>
        <taxon>Gnathifera</taxon>
        <taxon>Rotifera</taxon>
        <taxon>Eurotatoria</taxon>
        <taxon>Bdelloidea</taxon>
        <taxon>Philodinida</taxon>
        <taxon>Philodinidae</taxon>
        <taxon>Rotaria</taxon>
    </lineage>
</organism>
<dbReference type="PROSITE" id="PS50297">
    <property type="entry name" value="ANK_REP_REGION"/>
    <property type="match status" value="1"/>
</dbReference>
<evidence type="ECO:0000313" key="2">
    <source>
        <dbReference type="EMBL" id="CAF1103298.1"/>
    </source>
</evidence>
<feature type="repeat" description="ANK" evidence="1">
    <location>
        <begin position="75"/>
        <end position="102"/>
    </location>
</feature>
<comment type="caution">
    <text evidence="2">The sequence shown here is derived from an EMBL/GenBank/DDBJ whole genome shotgun (WGS) entry which is preliminary data.</text>
</comment>
<dbReference type="SUPFAM" id="SSF48403">
    <property type="entry name" value="Ankyrin repeat"/>
    <property type="match status" value="1"/>
</dbReference>
<keyword evidence="1" id="KW-0040">ANK repeat</keyword>
<dbReference type="Proteomes" id="UP000663864">
    <property type="component" value="Unassembled WGS sequence"/>
</dbReference>
<dbReference type="PROSITE" id="PS50088">
    <property type="entry name" value="ANK_REPEAT"/>
    <property type="match status" value="1"/>
</dbReference>
<proteinExistence type="predicted"/>
<evidence type="ECO:0000313" key="3">
    <source>
        <dbReference type="EMBL" id="CAF3842770.1"/>
    </source>
</evidence>
<evidence type="ECO:0000313" key="4">
    <source>
        <dbReference type="Proteomes" id="UP000663864"/>
    </source>
</evidence>
<dbReference type="EMBL" id="CAJNOT010000891">
    <property type="protein sequence ID" value="CAF1103298.1"/>
    <property type="molecule type" value="Genomic_DNA"/>
</dbReference>
<dbReference type="AlphaFoldDB" id="A0A814P608"/>
<dbReference type="InterPro" id="IPR036770">
    <property type="entry name" value="Ankyrin_rpt-contain_sf"/>
</dbReference>
<name>A0A814P608_9BILA</name>
<evidence type="ECO:0000256" key="1">
    <source>
        <dbReference type="PROSITE-ProRule" id="PRU00023"/>
    </source>
</evidence>
<gene>
    <name evidence="3" type="ORF">JBS370_LOCUS17759</name>
    <name evidence="2" type="ORF">ZHD862_LOCUS17716</name>
</gene>
<accession>A0A814P608</accession>
<sequence>MVSQRTFNQVRGANLLLENKCFMTAEEECSLHGKQIKVLFKSMRKRDMFKMAADGILWWFEYYFDDKSPNTVNDDGISVFYVAYRHGQTSIAKWLLERGAKC</sequence>
<dbReference type="Gene3D" id="1.25.40.20">
    <property type="entry name" value="Ankyrin repeat-containing domain"/>
    <property type="match status" value="1"/>
</dbReference>
<dbReference type="Proteomes" id="UP000663836">
    <property type="component" value="Unassembled WGS sequence"/>
</dbReference>
<reference evidence="2" key="1">
    <citation type="submission" date="2021-02" db="EMBL/GenBank/DDBJ databases">
        <authorList>
            <person name="Nowell W R."/>
        </authorList>
    </citation>
    <scope>NUCLEOTIDE SEQUENCE</scope>
</reference>
<dbReference type="InterPro" id="IPR002110">
    <property type="entry name" value="Ankyrin_rpt"/>
</dbReference>
<protein>
    <submittedName>
        <fullName evidence="2">Uncharacterized protein</fullName>
    </submittedName>
</protein>